<protein>
    <recommendedName>
        <fullName evidence="4">Lipoprotein</fullName>
    </recommendedName>
</protein>
<name>A0A1V0RNY2_9RHOB</name>
<feature type="signal peptide" evidence="1">
    <location>
        <begin position="1"/>
        <end position="18"/>
    </location>
</feature>
<dbReference type="AlphaFoldDB" id="A0A1V0RNY2"/>
<dbReference type="OrthoDB" id="7875456at2"/>
<proteinExistence type="predicted"/>
<organism evidence="2 3">
    <name type="scientific">Roseovarius mucosus</name>
    <dbReference type="NCBI Taxonomy" id="215743"/>
    <lineage>
        <taxon>Bacteria</taxon>
        <taxon>Pseudomonadati</taxon>
        <taxon>Pseudomonadota</taxon>
        <taxon>Alphaproteobacteria</taxon>
        <taxon>Rhodobacterales</taxon>
        <taxon>Roseobacteraceae</taxon>
        <taxon>Roseovarius</taxon>
    </lineage>
</organism>
<evidence type="ECO:0000313" key="2">
    <source>
        <dbReference type="EMBL" id="ARE83431.1"/>
    </source>
</evidence>
<evidence type="ECO:0008006" key="4">
    <source>
        <dbReference type="Google" id="ProtNLM"/>
    </source>
</evidence>
<evidence type="ECO:0000313" key="3">
    <source>
        <dbReference type="Proteomes" id="UP000192273"/>
    </source>
</evidence>
<reference evidence="2 3" key="1">
    <citation type="submission" date="2017-03" db="EMBL/GenBank/DDBJ databases">
        <title>Genome Sequence of Roseovarius mucosus strain SMR3 Isolated from a culture of the Diatom Skeletonema marinoi.</title>
        <authorList>
            <person name="Topel M."/>
            <person name="Pinder M."/>
            <person name="Johansson O.N."/>
            <person name="Kourtchenko O."/>
            <person name="Godhe A."/>
            <person name="Clarke A.K."/>
        </authorList>
    </citation>
    <scope>NUCLEOTIDE SEQUENCE [LARGE SCALE GENOMIC DNA]</scope>
    <source>
        <strain evidence="2 3">SMR3</strain>
    </source>
</reference>
<dbReference type="Proteomes" id="UP000192273">
    <property type="component" value="Chromosome"/>
</dbReference>
<accession>A0A1V0RNY2</accession>
<dbReference type="EMBL" id="CP020474">
    <property type="protein sequence ID" value="ARE83431.1"/>
    <property type="molecule type" value="Genomic_DNA"/>
</dbReference>
<sequence length="134" mass="14900">MNTRIASLIKVASLGLLAACATPREQCISGATEQYRSVEAAIATAHGNIARGYALHTQTVPHTVPSTCYRNDPYRNIVIPYPCPTTQYRTQTTPVAIDVSEERRKLADYQKILPQLRKQAQVQVQQCVAQFPEE</sequence>
<feature type="chain" id="PRO_5012595180" description="Lipoprotein" evidence="1">
    <location>
        <begin position="19"/>
        <end position="134"/>
    </location>
</feature>
<evidence type="ECO:0000256" key="1">
    <source>
        <dbReference type="SAM" id="SignalP"/>
    </source>
</evidence>
<dbReference type="RefSeq" id="WP_081507191.1">
    <property type="nucleotide sequence ID" value="NZ_CP020474.1"/>
</dbReference>
<keyword evidence="1" id="KW-0732">Signal</keyword>
<dbReference type="KEGG" id="rmm:ROSMUCSMR3_01956"/>
<keyword evidence="3" id="KW-1185">Reference proteome</keyword>
<gene>
    <name evidence="2" type="ORF">ROSMUCSMR3_01956</name>
</gene>